<dbReference type="InParanoid" id="E4XXA6"/>
<dbReference type="EMBL" id="FN653272">
    <property type="protein sequence ID" value="CBY14300.1"/>
    <property type="molecule type" value="Genomic_DNA"/>
</dbReference>
<accession>E4XXA6</accession>
<name>E4XXA6_OIKDI</name>
<evidence type="ECO:0000313" key="2">
    <source>
        <dbReference type="Proteomes" id="UP000001307"/>
    </source>
</evidence>
<dbReference type="AlphaFoldDB" id="E4XXA6"/>
<organism evidence="1">
    <name type="scientific">Oikopleura dioica</name>
    <name type="common">Tunicate</name>
    <dbReference type="NCBI Taxonomy" id="34765"/>
    <lineage>
        <taxon>Eukaryota</taxon>
        <taxon>Metazoa</taxon>
        <taxon>Chordata</taxon>
        <taxon>Tunicata</taxon>
        <taxon>Appendicularia</taxon>
        <taxon>Copelata</taxon>
        <taxon>Oikopleuridae</taxon>
        <taxon>Oikopleura</taxon>
    </lineage>
</organism>
<gene>
    <name evidence="1" type="ORF">GSOID_T00007287001</name>
</gene>
<dbReference type="Proteomes" id="UP000001307">
    <property type="component" value="Unassembled WGS sequence"/>
</dbReference>
<protein>
    <submittedName>
        <fullName evidence="1">Uncharacterized protein</fullName>
    </submittedName>
</protein>
<evidence type="ECO:0000313" key="1">
    <source>
        <dbReference type="EMBL" id="CBY14300.1"/>
    </source>
</evidence>
<keyword evidence="2" id="KW-1185">Reference proteome</keyword>
<sequence>MTEIRFDQSDTPGEQHVVTQTGALVQLIENSDGIEFVTKVEPNSGYNIAEKGFYFHSYSTCGVGFEEQNKIIICSPTDDVFGCYFYFAGNTRFTRFREEIPYFSAGRSNMVYFNDEIHIFTESIIDQTISHINSFSKEQTWRRWSVHTNERRDGAWSKYAMGIYPVADDKPRWPYNLHKDFNALPRDIRNACISKKNKGIMKNHFTERHKHLENKYDCGDCNDYREVIVPEFIENPSFNSFNNSVEHELISELKKERLLNEEESRHENILIALEETGSKRPEFEISGVVAEWARKGSKNLSLKRCLDKIKLLLEQHYD</sequence>
<proteinExistence type="predicted"/>
<reference evidence="1" key="1">
    <citation type="journal article" date="2010" name="Science">
        <title>Plasticity of animal genome architecture unmasked by rapid evolution of a pelagic tunicate.</title>
        <authorList>
            <person name="Denoeud F."/>
            <person name="Henriet S."/>
            <person name="Mungpakdee S."/>
            <person name="Aury J.M."/>
            <person name="Da Silva C."/>
            <person name="Brinkmann H."/>
            <person name="Mikhaleva J."/>
            <person name="Olsen L.C."/>
            <person name="Jubin C."/>
            <person name="Canestro C."/>
            <person name="Bouquet J.M."/>
            <person name="Danks G."/>
            <person name="Poulain J."/>
            <person name="Campsteijn C."/>
            <person name="Adamski M."/>
            <person name="Cross I."/>
            <person name="Yadetie F."/>
            <person name="Muffato M."/>
            <person name="Louis A."/>
            <person name="Butcher S."/>
            <person name="Tsagkogeorga G."/>
            <person name="Konrad A."/>
            <person name="Singh S."/>
            <person name="Jensen M.F."/>
            <person name="Cong E.H."/>
            <person name="Eikeseth-Otteraa H."/>
            <person name="Noel B."/>
            <person name="Anthouard V."/>
            <person name="Porcel B.M."/>
            <person name="Kachouri-Lafond R."/>
            <person name="Nishino A."/>
            <person name="Ugolini M."/>
            <person name="Chourrout P."/>
            <person name="Nishida H."/>
            <person name="Aasland R."/>
            <person name="Huzurbazar S."/>
            <person name="Westhof E."/>
            <person name="Delsuc F."/>
            <person name="Lehrach H."/>
            <person name="Reinhardt R."/>
            <person name="Weissenbach J."/>
            <person name="Roy S.W."/>
            <person name="Artiguenave F."/>
            <person name="Postlethwait J.H."/>
            <person name="Manak J.R."/>
            <person name="Thompson E.M."/>
            <person name="Jaillon O."/>
            <person name="Du Pasquier L."/>
            <person name="Boudinot P."/>
            <person name="Liberles D.A."/>
            <person name="Volff J.N."/>
            <person name="Philippe H."/>
            <person name="Lenhard B."/>
            <person name="Roest Crollius H."/>
            <person name="Wincker P."/>
            <person name="Chourrout D."/>
        </authorList>
    </citation>
    <scope>NUCLEOTIDE SEQUENCE [LARGE SCALE GENOMIC DNA]</scope>
</reference>